<dbReference type="Proteomes" id="UP001152795">
    <property type="component" value="Unassembled WGS sequence"/>
</dbReference>
<keyword evidence="2" id="KW-1185">Reference proteome</keyword>
<protein>
    <submittedName>
        <fullName evidence="1">Uncharacterized protein</fullName>
    </submittedName>
</protein>
<proteinExistence type="predicted"/>
<comment type="caution">
    <text evidence="1">The sequence shown here is derived from an EMBL/GenBank/DDBJ whole genome shotgun (WGS) entry which is preliminary data.</text>
</comment>
<gene>
    <name evidence="1" type="ORF">PACLA_8A076418</name>
</gene>
<reference evidence="1" key="1">
    <citation type="submission" date="2020-04" db="EMBL/GenBank/DDBJ databases">
        <authorList>
            <person name="Alioto T."/>
            <person name="Alioto T."/>
            <person name="Gomez Garrido J."/>
        </authorList>
    </citation>
    <scope>NUCLEOTIDE SEQUENCE</scope>
    <source>
        <strain evidence="1">A484AB</strain>
    </source>
</reference>
<sequence>MKLDGEKKTFLYHSPVWSNKETYAEQDGLEGLTEKESKLASYWNTPFTKICFGMTHNGDKRWLKLDYNASSLYSVFADGEYKPTALGRNAWKSLIADSSLQSSCHKEGFNVPYNEGSDAGIRIGIYADDNLNCRGSDSWIGCGFSHGVGACQHFARSQYSPDNGGRDLKTFGYILVQ</sequence>
<dbReference type="OrthoDB" id="5975172at2759"/>
<accession>A0A7D9DSR8</accession>
<evidence type="ECO:0000313" key="1">
    <source>
        <dbReference type="EMBL" id="CAB3993145.1"/>
    </source>
</evidence>
<name>A0A7D9DSR8_PARCT</name>
<dbReference type="AlphaFoldDB" id="A0A7D9DSR8"/>
<evidence type="ECO:0000313" key="2">
    <source>
        <dbReference type="Proteomes" id="UP001152795"/>
    </source>
</evidence>
<organism evidence="1 2">
    <name type="scientific">Paramuricea clavata</name>
    <name type="common">Red gorgonian</name>
    <name type="synonym">Violescent sea-whip</name>
    <dbReference type="NCBI Taxonomy" id="317549"/>
    <lineage>
        <taxon>Eukaryota</taxon>
        <taxon>Metazoa</taxon>
        <taxon>Cnidaria</taxon>
        <taxon>Anthozoa</taxon>
        <taxon>Octocorallia</taxon>
        <taxon>Malacalcyonacea</taxon>
        <taxon>Plexauridae</taxon>
        <taxon>Paramuricea</taxon>
    </lineage>
</organism>
<dbReference type="EMBL" id="CACRXK020002194">
    <property type="protein sequence ID" value="CAB3993145.1"/>
    <property type="molecule type" value="Genomic_DNA"/>
</dbReference>